<dbReference type="Pfam" id="PF24937">
    <property type="entry name" value="DUF7754"/>
    <property type="match status" value="1"/>
</dbReference>
<keyword evidence="3" id="KW-1185">Reference proteome</keyword>
<evidence type="ECO:0000313" key="3">
    <source>
        <dbReference type="Proteomes" id="UP000218231"/>
    </source>
</evidence>
<reference evidence="2 3" key="1">
    <citation type="journal article" date="2017" name="Curr. Biol.">
        <title>Genome architecture and evolution of a unichromosomal asexual nematode.</title>
        <authorList>
            <person name="Fradin H."/>
            <person name="Zegar C."/>
            <person name="Gutwein M."/>
            <person name="Lucas J."/>
            <person name="Kovtun M."/>
            <person name="Corcoran D."/>
            <person name="Baugh L.R."/>
            <person name="Kiontke K."/>
            <person name="Gunsalus K."/>
            <person name="Fitch D.H."/>
            <person name="Piano F."/>
        </authorList>
    </citation>
    <scope>NUCLEOTIDE SEQUENCE [LARGE SCALE GENOMIC DNA]</scope>
    <source>
        <strain evidence="2">PF1309</strain>
    </source>
</reference>
<organism evidence="2 3">
    <name type="scientific">Diploscapter pachys</name>
    <dbReference type="NCBI Taxonomy" id="2018661"/>
    <lineage>
        <taxon>Eukaryota</taxon>
        <taxon>Metazoa</taxon>
        <taxon>Ecdysozoa</taxon>
        <taxon>Nematoda</taxon>
        <taxon>Chromadorea</taxon>
        <taxon>Rhabditida</taxon>
        <taxon>Rhabditina</taxon>
        <taxon>Rhabditomorpha</taxon>
        <taxon>Rhabditoidea</taxon>
        <taxon>Rhabditidae</taxon>
        <taxon>Diploscapter</taxon>
    </lineage>
</organism>
<dbReference type="EMBL" id="LIAE01008330">
    <property type="protein sequence ID" value="PAV74482.1"/>
    <property type="molecule type" value="Genomic_DNA"/>
</dbReference>
<comment type="caution">
    <text evidence="2">The sequence shown here is derived from an EMBL/GenBank/DDBJ whole genome shotgun (WGS) entry which is preliminary data.</text>
</comment>
<protein>
    <recommendedName>
        <fullName evidence="1">DUF7754 domain-containing protein</fullName>
    </recommendedName>
</protein>
<evidence type="ECO:0000313" key="2">
    <source>
        <dbReference type="EMBL" id="PAV74482.1"/>
    </source>
</evidence>
<dbReference type="AlphaFoldDB" id="A0A2A2KKU1"/>
<feature type="domain" description="DUF7754" evidence="1">
    <location>
        <begin position="234"/>
        <end position="297"/>
    </location>
</feature>
<proteinExistence type="predicted"/>
<dbReference type="Proteomes" id="UP000218231">
    <property type="component" value="Unassembled WGS sequence"/>
</dbReference>
<dbReference type="InterPro" id="IPR056656">
    <property type="entry name" value="DUF7754"/>
</dbReference>
<name>A0A2A2KKU1_9BILA</name>
<dbReference type="OrthoDB" id="5787168at2759"/>
<gene>
    <name evidence="2" type="ORF">WR25_02462</name>
</gene>
<accession>A0A2A2KKU1</accession>
<evidence type="ECO:0000259" key="1">
    <source>
        <dbReference type="Pfam" id="PF24937"/>
    </source>
</evidence>
<sequence>MSSATDVIESISNEEVLSVTTAIDIFESLNVQIVLDERSLRSGPAAGRQDDDVQFEHPLFRWIVRHSTLPSSHRQVSLSVSPWKNDVEWGLMAQMRICVAENFGPMKIVDRDVFQFSRSSSSMHVEIKPHSIHFLRFEMRTLNVQLQPLPAFNEGDLTVHFADGESPIRIYKDILCLLSDYMGNMAENVDELQVYPTGRPLDANFTGLAQATVAFNCHCLIYAMSKFLYEFNLKPMSLMEKFELAVKSKLLPAVKQIVFSAVQFGLWDKWIASGWDAESQVGKGVYNDMICPIVAQARSTPPSAILLVNPLNPTDFLKPKNDSHHAKILLRQTPFYVNRGLFQALGTKRFCFVGEDEYVAIFSGEMARACRECNVTPGKALLALLHFLYPSHTRVPFSYIKPVIIFCFDHNWQHAMQQLEQDLLLEMPKNEDDYMEQLKFAEKFQLNNMMRALLQKAEGSLFEMAKELQQSGRFNELGRELRTALRDKLTAGWGLTERECNRLSARLPTLHLHRIGDALPEHGDAEMTLQSVDSDVVYGSVVEMACAEAY</sequence>